<evidence type="ECO:0000313" key="6">
    <source>
        <dbReference type="Proteomes" id="UP000253501"/>
    </source>
</evidence>
<evidence type="ECO:0000313" key="5">
    <source>
        <dbReference type="EMBL" id="RCJ10470.1"/>
    </source>
</evidence>
<keyword evidence="2" id="KW-0238">DNA-binding</keyword>
<dbReference type="AlphaFoldDB" id="A0A367PRC6"/>
<dbReference type="Gene3D" id="1.10.10.60">
    <property type="entry name" value="Homeodomain-like"/>
    <property type="match status" value="2"/>
</dbReference>
<reference evidence="5 6" key="1">
    <citation type="submission" date="2018-04" db="EMBL/GenBank/DDBJ databases">
        <title>Cupriavidus necator CR12 genome sequencing and assembly.</title>
        <authorList>
            <person name="Ben Fekih I."/>
            <person name="Mazhar H.S."/>
            <person name="Bello S.K."/>
            <person name="Rensing C."/>
        </authorList>
    </citation>
    <scope>NUCLEOTIDE SEQUENCE [LARGE SCALE GENOMIC DNA]</scope>
    <source>
        <strain evidence="5 6">CR12</strain>
    </source>
</reference>
<dbReference type="GO" id="GO:0003700">
    <property type="term" value="F:DNA-binding transcription factor activity"/>
    <property type="evidence" value="ECO:0007669"/>
    <property type="project" value="InterPro"/>
</dbReference>
<sequence length="309" mass="33159">MDPLSDVFHLLKVDSVLSARLEVYGAWSLRFSAYEHIKFGSVLEGAFWLWFEDGAPPVELRAGDFYLLTQGRAYCTGSDPSLTPVDGREVLATSLCADGIVRYGRSGEKVSAAGGRFVFDADTSELLLKSLPPLIHIPAAAETAPALRAVLDLLRLETETPRPGASVAAASLANMVLVQALREYLASGAHTPGWLGALADPKIGTALALIHEDVARRWKVDELAAAVAMSRTTFAERFRTLVGMTPIDYLTDWRIAKAGAALREGKSIASVAESIGYGSEAAFNSAFKRIVGQSPGRYRQSQSAASSKK</sequence>
<dbReference type="EMBL" id="QDHA01000001">
    <property type="protein sequence ID" value="RCJ10470.1"/>
    <property type="molecule type" value="Genomic_DNA"/>
</dbReference>
<dbReference type="PANTHER" id="PTHR46796:SF7">
    <property type="entry name" value="ARAC FAMILY TRANSCRIPTIONAL REGULATOR"/>
    <property type="match status" value="1"/>
</dbReference>
<name>A0A367PRC6_CUPNE</name>
<feature type="domain" description="HTH araC/xylS-type" evidence="4">
    <location>
        <begin position="204"/>
        <end position="301"/>
    </location>
</feature>
<dbReference type="InterPro" id="IPR009057">
    <property type="entry name" value="Homeodomain-like_sf"/>
</dbReference>
<dbReference type="InterPro" id="IPR018060">
    <property type="entry name" value="HTH_AraC"/>
</dbReference>
<dbReference type="SUPFAM" id="SSF46689">
    <property type="entry name" value="Homeodomain-like"/>
    <property type="match status" value="2"/>
</dbReference>
<evidence type="ECO:0000259" key="4">
    <source>
        <dbReference type="PROSITE" id="PS01124"/>
    </source>
</evidence>
<dbReference type="PRINTS" id="PR00032">
    <property type="entry name" value="HTHARAC"/>
</dbReference>
<dbReference type="PANTHER" id="PTHR46796">
    <property type="entry name" value="HTH-TYPE TRANSCRIPTIONAL ACTIVATOR RHAS-RELATED"/>
    <property type="match status" value="1"/>
</dbReference>
<keyword evidence="3" id="KW-0804">Transcription</keyword>
<evidence type="ECO:0000256" key="3">
    <source>
        <dbReference type="ARBA" id="ARBA00023163"/>
    </source>
</evidence>
<dbReference type="PROSITE" id="PS01124">
    <property type="entry name" value="HTH_ARAC_FAMILY_2"/>
    <property type="match status" value="1"/>
</dbReference>
<dbReference type="RefSeq" id="WP_114130207.1">
    <property type="nucleotide sequence ID" value="NZ_CP068436.1"/>
</dbReference>
<accession>A0A367PRC6</accession>
<protein>
    <submittedName>
        <fullName evidence="5">AraC family transcriptional regulator</fullName>
    </submittedName>
</protein>
<dbReference type="InterPro" id="IPR050204">
    <property type="entry name" value="AraC_XylS_family_regulators"/>
</dbReference>
<evidence type="ECO:0000256" key="2">
    <source>
        <dbReference type="ARBA" id="ARBA00023125"/>
    </source>
</evidence>
<dbReference type="InterPro" id="IPR032783">
    <property type="entry name" value="AraC_lig"/>
</dbReference>
<proteinExistence type="predicted"/>
<evidence type="ECO:0000256" key="1">
    <source>
        <dbReference type="ARBA" id="ARBA00023015"/>
    </source>
</evidence>
<dbReference type="Proteomes" id="UP000253501">
    <property type="component" value="Unassembled WGS sequence"/>
</dbReference>
<dbReference type="Pfam" id="PF12852">
    <property type="entry name" value="Cupin_6"/>
    <property type="match status" value="1"/>
</dbReference>
<comment type="caution">
    <text evidence="5">The sequence shown here is derived from an EMBL/GenBank/DDBJ whole genome shotgun (WGS) entry which is preliminary data.</text>
</comment>
<gene>
    <name evidence="5" type="ORF">DDK22_00465</name>
</gene>
<dbReference type="InterPro" id="IPR020449">
    <property type="entry name" value="Tscrpt_reg_AraC-type_HTH"/>
</dbReference>
<dbReference type="SMART" id="SM00342">
    <property type="entry name" value="HTH_ARAC"/>
    <property type="match status" value="1"/>
</dbReference>
<dbReference type="Pfam" id="PF12833">
    <property type="entry name" value="HTH_18"/>
    <property type="match status" value="1"/>
</dbReference>
<organism evidence="5 6">
    <name type="scientific">Cupriavidus necator</name>
    <name type="common">Alcaligenes eutrophus</name>
    <name type="synonym">Ralstonia eutropha</name>
    <dbReference type="NCBI Taxonomy" id="106590"/>
    <lineage>
        <taxon>Bacteria</taxon>
        <taxon>Pseudomonadati</taxon>
        <taxon>Pseudomonadota</taxon>
        <taxon>Betaproteobacteria</taxon>
        <taxon>Burkholderiales</taxon>
        <taxon>Burkholderiaceae</taxon>
        <taxon>Cupriavidus</taxon>
    </lineage>
</organism>
<dbReference type="GO" id="GO:0043565">
    <property type="term" value="F:sequence-specific DNA binding"/>
    <property type="evidence" value="ECO:0007669"/>
    <property type="project" value="InterPro"/>
</dbReference>
<keyword evidence="1" id="KW-0805">Transcription regulation</keyword>